<evidence type="ECO:0000313" key="9">
    <source>
        <dbReference type="Proteomes" id="UP000697330"/>
    </source>
</evidence>
<evidence type="ECO:0000256" key="2">
    <source>
        <dbReference type="ARBA" id="ARBA00022692"/>
    </source>
</evidence>
<sequence length="262" mass="29616">MPIGPARMPIMDHLGELRRRVTIIVVAVIACALIVYMATPTLIELMMGQIEEAMRGQELVVISVLGGFTIRFKVALFFSVIICCPIIIWEIMAFFLPALKPKERKWVVPTVAAMVALFFLGMIFCFFVIQPAAFGWLLDQSFEIGAIMPNAEDYLDIYMLLEIGFGIAFQLPLVIFYLSVFHLVPYKTFRAQWRFVYVGLMVLSAVVTPDASPMTMVLMFAALIGLYEVALAVARVIIVARDGREALKWSRDDYEQHAFDKQ</sequence>
<dbReference type="GO" id="GO:0065002">
    <property type="term" value="P:intracellular protein transmembrane transport"/>
    <property type="evidence" value="ECO:0007669"/>
    <property type="project" value="TreeGrafter"/>
</dbReference>
<keyword evidence="4 7" id="KW-1133">Transmembrane helix</keyword>
<dbReference type="GO" id="GO:0033281">
    <property type="term" value="C:TAT protein transport complex"/>
    <property type="evidence" value="ECO:0007669"/>
    <property type="project" value="UniProtKB-UniRule"/>
</dbReference>
<keyword evidence="6 7" id="KW-0472">Membrane</keyword>
<evidence type="ECO:0000256" key="6">
    <source>
        <dbReference type="ARBA" id="ARBA00023136"/>
    </source>
</evidence>
<dbReference type="Proteomes" id="UP000697330">
    <property type="component" value="Unassembled WGS sequence"/>
</dbReference>
<keyword evidence="2 7" id="KW-0812">Transmembrane</keyword>
<keyword evidence="5 7" id="KW-0811">Translocation</keyword>
<comment type="similarity">
    <text evidence="7">Belongs to the TatC family.</text>
</comment>
<dbReference type="PROSITE" id="PS51257">
    <property type="entry name" value="PROKAR_LIPOPROTEIN"/>
    <property type="match status" value="1"/>
</dbReference>
<comment type="subunit">
    <text evidence="7">The Tat system comprises two distinct complexes: a TatABC complex, containing multiple copies of TatA, TatB and TatC subunits, and a separate TatA complex, containing only TatA subunits. Substrates initially bind to the TatABC complex, which probably triggers association of the separate TatA complex to form the active translocon.</text>
</comment>
<gene>
    <name evidence="7 8" type="primary">tatC</name>
    <name evidence="8" type="ORF">K8U72_05980</name>
</gene>
<keyword evidence="7" id="KW-1003">Cell membrane</keyword>
<dbReference type="HAMAP" id="MF_00902">
    <property type="entry name" value="TatC"/>
    <property type="match status" value="1"/>
</dbReference>
<organism evidence="8 9">
    <name type="scientific">Thermophilibacter provencensis</name>
    <dbReference type="NCBI Taxonomy" id="1852386"/>
    <lineage>
        <taxon>Bacteria</taxon>
        <taxon>Bacillati</taxon>
        <taxon>Actinomycetota</taxon>
        <taxon>Coriobacteriia</taxon>
        <taxon>Coriobacteriales</taxon>
        <taxon>Atopobiaceae</taxon>
        <taxon>Thermophilibacter</taxon>
    </lineage>
</organism>
<evidence type="ECO:0000256" key="3">
    <source>
        <dbReference type="ARBA" id="ARBA00022927"/>
    </source>
</evidence>
<feature type="transmembrane region" description="Helical" evidence="7">
    <location>
        <begin position="217"/>
        <end position="238"/>
    </location>
</feature>
<feature type="transmembrane region" description="Helical" evidence="7">
    <location>
        <begin position="21"/>
        <end position="39"/>
    </location>
</feature>
<reference evidence="8" key="1">
    <citation type="journal article" date="2021" name="PeerJ">
        <title>Extensive microbial diversity within the chicken gut microbiome revealed by metagenomics and culture.</title>
        <authorList>
            <person name="Gilroy R."/>
            <person name="Ravi A."/>
            <person name="Getino M."/>
            <person name="Pursley I."/>
            <person name="Horton D.L."/>
            <person name="Alikhan N.F."/>
            <person name="Baker D."/>
            <person name="Gharbi K."/>
            <person name="Hall N."/>
            <person name="Watson M."/>
            <person name="Adriaenssens E.M."/>
            <person name="Foster-Nyarko E."/>
            <person name="Jarju S."/>
            <person name="Secka A."/>
            <person name="Antonio M."/>
            <person name="Oren A."/>
            <person name="Chaudhuri R.R."/>
            <person name="La Ragione R."/>
            <person name="Hildebrand F."/>
            <person name="Pallen M.J."/>
        </authorList>
    </citation>
    <scope>NUCLEOTIDE SEQUENCE</scope>
    <source>
        <strain evidence="8">CHK124-7917</strain>
    </source>
</reference>
<comment type="function">
    <text evidence="7">Part of the twin-arginine translocation (Tat) system that transports large folded proteins containing a characteristic twin-arginine motif in their signal peptide across membranes. Together with TatB, TatC is part of a receptor directly interacting with Tat signal peptides.</text>
</comment>
<dbReference type="GO" id="GO:0043953">
    <property type="term" value="P:protein transport by the Tat complex"/>
    <property type="evidence" value="ECO:0007669"/>
    <property type="project" value="UniProtKB-UniRule"/>
</dbReference>
<evidence type="ECO:0000313" key="8">
    <source>
        <dbReference type="EMBL" id="HJF45317.1"/>
    </source>
</evidence>
<feature type="transmembrane region" description="Helical" evidence="7">
    <location>
        <begin position="193"/>
        <end position="211"/>
    </location>
</feature>
<keyword evidence="3 7" id="KW-0653">Protein transport</keyword>
<reference evidence="8" key="2">
    <citation type="submission" date="2021-09" db="EMBL/GenBank/DDBJ databases">
        <authorList>
            <person name="Gilroy R."/>
        </authorList>
    </citation>
    <scope>NUCLEOTIDE SEQUENCE</scope>
    <source>
        <strain evidence="8">CHK124-7917</strain>
    </source>
</reference>
<evidence type="ECO:0000256" key="4">
    <source>
        <dbReference type="ARBA" id="ARBA00022989"/>
    </source>
</evidence>
<name>A0A921GEH5_9ACTN</name>
<feature type="transmembrane region" description="Helical" evidence="7">
    <location>
        <begin position="157"/>
        <end position="181"/>
    </location>
</feature>
<protein>
    <recommendedName>
        <fullName evidence="7">Sec-independent protein translocase protein TatC</fullName>
    </recommendedName>
</protein>
<evidence type="ECO:0000256" key="5">
    <source>
        <dbReference type="ARBA" id="ARBA00023010"/>
    </source>
</evidence>
<feature type="transmembrane region" description="Helical" evidence="7">
    <location>
        <begin position="111"/>
        <end position="137"/>
    </location>
</feature>
<accession>A0A921GEH5</accession>
<dbReference type="OrthoDB" id="9777044at2"/>
<proteinExistence type="inferred from homology"/>
<comment type="caution">
    <text evidence="8">The sequence shown here is derived from an EMBL/GenBank/DDBJ whole genome shotgun (WGS) entry which is preliminary data.</text>
</comment>
<dbReference type="NCBIfam" id="TIGR00945">
    <property type="entry name" value="tatC"/>
    <property type="match status" value="1"/>
</dbReference>
<dbReference type="PANTHER" id="PTHR30371">
    <property type="entry name" value="SEC-INDEPENDENT PROTEIN TRANSLOCASE PROTEIN TATC"/>
    <property type="match status" value="1"/>
</dbReference>
<dbReference type="RefSeq" id="WP_075279703.1">
    <property type="nucleotide sequence ID" value="NZ_DYWQ01000090.1"/>
</dbReference>
<dbReference type="Pfam" id="PF00902">
    <property type="entry name" value="TatC"/>
    <property type="match status" value="1"/>
</dbReference>
<dbReference type="PRINTS" id="PR01840">
    <property type="entry name" value="TATCFAMILY"/>
</dbReference>
<dbReference type="AlphaFoldDB" id="A0A921GEH5"/>
<feature type="transmembrane region" description="Helical" evidence="7">
    <location>
        <begin position="74"/>
        <end position="99"/>
    </location>
</feature>
<dbReference type="EMBL" id="DYWQ01000090">
    <property type="protein sequence ID" value="HJF45317.1"/>
    <property type="molecule type" value="Genomic_DNA"/>
</dbReference>
<dbReference type="InterPro" id="IPR002033">
    <property type="entry name" value="TatC"/>
</dbReference>
<dbReference type="GO" id="GO:0009977">
    <property type="term" value="F:proton motive force dependent protein transmembrane transporter activity"/>
    <property type="evidence" value="ECO:0007669"/>
    <property type="project" value="TreeGrafter"/>
</dbReference>
<keyword evidence="7" id="KW-0813">Transport</keyword>
<evidence type="ECO:0000256" key="7">
    <source>
        <dbReference type="HAMAP-Rule" id="MF_00902"/>
    </source>
</evidence>
<comment type="subcellular location">
    <subcellularLocation>
        <location evidence="7">Cell membrane</location>
        <topology evidence="7">Multi-pass membrane protein</topology>
    </subcellularLocation>
    <subcellularLocation>
        <location evidence="1">Membrane</location>
        <topology evidence="1">Multi-pass membrane protein</topology>
    </subcellularLocation>
</comment>
<evidence type="ECO:0000256" key="1">
    <source>
        <dbReference type="ARBA" id="ARBA00004141"/>
    </source>
</evidence>
<dbReference type="PANTHER" id="PTHR30371:SF0">
    <property type="entry name" value="SEC-INDEPENDENT PROTEIN TRANSLOCASE PROTEIN TATC, CHLOROPLASTIC-RELATED"/>
    <property type="match status" value="1"/>
</dbReference>